<keyword evidence="3 5" id="KW-0862">Zinc</keyword>
<dbReference type="InterPro" id="IPR057444">
    <property type="entry name" value="Znf-CCCH_AtC3H23-like"/>
</dbReference>
<dbReference type="PROSITE" id="PS50103">
    <property type="entry name" value="ZF_C3H1"/>
    <property type="match status" value="1"/>
</dbReference>
<feature type="domain" description="C3H1-type" evidence="6">
    <location>
        <begin position="125"/>
        <end position="153"/>
    </location>
</feature>
<feature type="zinc finger region" description="C3H1-type" evidence="5">
    <location>
        <begin position="125"/>
        <end position="153"/>
    </location>
</feature>
<dbReference type="InterPro" id="IPR000571">
    <property type="entry name" value="Znf_CCCH"/>
</dbReference>
<dbReference type="Gene3D" id="3.30.1370.210">
    <property type="match status" value="1"/>
</dbReference>
<dbReference type="SMART" id="SM00356">
    <property type="entry name" value="ZnF_C3H1"/>
    <property type="match status" value="2"/>
</dbReference>
<evidence type="ECO:0000313" key="7">
    <source>
        <dbReference type="EMBL" id="KAK7257412.1"/>
    </source>
</evidence>
<dbReference type="Pfam" id="PF25512">
    <property type="entry name" value="zf-CCCH_AtC3H23"/>
    <property type="match status" value="1"/>
</dbReference>
<accession>A0AAN9EHJ5</accession>
<evidence type="ECO:0000313" key="8">
    <source>
        <dbReference type="Proteomes" id="UP001372338"/>
    </source>
</evidence>
<name>A0AAN9EHJ5_CROPI</name>
<dbReference type="InterPro" id="IPR045234">
    <property type="entry name" value="Unkempt-like"/>
</dbReference>
<comment type="caution">
    <text evidence="7">The sequence shown here is derived from an EMBL/GenBank/DDBJ whole genome shotgun (WGS) entry which is preliminary data.</text>
</comment>
<evidence type="ECO:0000256" key="3">
    <source>
        <dbReference type="ARBA" id="ARBA00022833"/>
    </source>
</evidence>
<dbReference type="Pfam" id="PF00642">
    <property type="entry name" value="zf-CCCH"/>
    <property type="match status" value="1"/>
</dbReference>
<reference evidence="7 8" key="1">
    <citation type="submission" date="2024-01" db="EMBL/GenBank/DDBJ databases">
        <title>The genomes of 5 underutilized Papilionoideae crops provide insights into root nodulation and disease resistanc.</title>
        <authorList>
            <person name="Yuan L."/>
        </authorList>
    </citation>
    <scope>NUCLEOTIDE SEQUENCE [LARGE SCALE GENOMIC DNA]</scope>
    <source>
        <strain evidence="7">ZHUSHIDOU_FW_LH</strain>
        <tissue evidence="7">Leaf</tissue>
    </source>
</reference>
<dbReference type="PANTHER" id="PTHR14493">
    <property type="entry name" value="UNKEMPT FAMILY MEMBER"/>
    <property type="match status" value="1"/>
</dbReference>
<proteinExistence type="predicted"/>
<protein>
    <recommendedName>
        <fullName evidence="6">C3H1-type domain-containing protein</fullName>
    </recommendedName>
</protein>
<evidence type="ECO:0000256" key="4">
    <source>
        <dbReference type="ARBA" id="ARBA00023125"/>
    </source>
</evidence>
<keyword evidence="2 5" id="KW-0863">Zinc-finger</keyword>
<dbReference type="Proteomes" id="UP001372338">
    <property type="component" value="Unassembled WGS sequence"/>
</dbReference>
<keyword evidence="4" id="KW-0238">DNA-binding</keyword>
<gene>
    <name evidence="7" type="ORF">RIF29_31382</name>
</gene>
<dbReference type="AlphaFoldDB" id="A0AAN9EHJ5"/>
<dbReference type="GO" id="GO:0003677">
    <property type="term" value="F:DNA binding"/>
    <property type="evidence" value="ECO:0007669"/>
    <property type="project" value="UniProtKB-KW"/>
</dbReference>
<keyword evidence="8" id="KW-1185">Reference proteome</keyword>
<organism evidence="7 8">
    <name type="scientific">Crotalaria pallida</name>
    <name type="common">Smooth rattlebox</name>
    <name type="synonym">Crotalaria striata</name>
    <dbReference type="NCBI Taxonomy" id="3830"/>
    <lineage>
        <taxon>Eukaryota</taxon>
        <taxon>Viridiplantae</taxon>
        <taxon>Streptophyta</taxon>
        <taxon>Embryophyta</taxon>
        <taxon>Tracheophyta</taxon>
        <taxon>Spermatophyta</taxon>
        <taxon>Magnoliopsida</taxon>
        <taxon>eudicotyledons</taxon>
        <taxon>Gunneridae</taxon>
        <taxon>Pentapetalae</taxon>
        <taxon>rosids</taxon>
        <taxon>fabids</taxon>
        <taxon>Fabales</taxon>
        <taxon>Fabaceae</taxon>
        <taxon>Papilionoideae</taxon>
        <taxon>50 kb inversion clade</taxon>
        <taxon>genistoids sensu lato</taxon>
        <taxon>core genistoids</taxon>
        <taxon>Crotalarieae</taxon>
        <taxon>Crotalaria</taxon>
    </lineage>
</organism>
<evidence type="ECO:0000259" key="6">
    <source>
        <dbReference type="PROSITE" id="PS50103"/>
    </source>
</evidence>
<keyword evidence="1 5" id="KW-0479">Metal-binding</keyword>
<sequence>MSSVCAEQHKFQPSHQLLSLKKSLRDIDIPPRKLLTRRAAAATHDGADMFSDEAIFQKYLPHNNMVDAESDESDDNSNPYSSDHFRIYEFKVRKCTRSRSHDWTDCPFAHPGEKARRRDPRRYHYSGTVCPEYRRGGGPCSRGDACEFSHGVFECWLHPSRYRTEACKDGKSCKRKVCFFAHTSKQLRVLPVNSHTPTSSHETFSCNNDNNNKKMKKFLNHNNHSSSSCLFCHQHCNNSTCSPTSTLFNMSHFSSPPMSPSSSPASSPANGVSPLSRFAESEKNHHHGVRGSSVLSYKDMVNELMCSLESVNFAAAEANSNSYSNYNSPVSSSKVLLQKKNLNWFDASYNCEDHHKQKQFATFSPSSIGSFLSNNEKYSSSTNLYGNEGKVVVDDVNGPDLGWVNELLM</sequence>
<dbReference type="GO" id="GO:0008270">
    <property type="term" value="F:zinc ion binding"/>
    <property type="evidence" value="ECO:0007669"/>
    <property type="project" value="UniProtKB-KW"/>
</dbReference>
<evidence type="ECO:0000256" key="1">
    <source>
        <dbReference type="ARBA" id="ARBA00022723"/>
    </source>
</evidence>
<dbReference type="EMBL" id="JAYWIO010000006">
    <property type="protein sequence ID" value="KAK7257412.1"/>
    <property type="molecule type" value="Genomic_DNA"/>
</dbReference>
<evidence type="ECO:0000256" key="5">
    <source>
        <dbReference type="PROSITE-ProRule" id="PRU00723"/>
    </source>
</evidence>
<dbReference type="PANTHER" id="PTHR14493:SF90">
    <property type="entry name" value="ZINC FINGER CCCH DOMAIN-CONTAINING PROTEIN 2"/>
    <property type="match status" value="1"/>
</dbReference>
<evidence type="ECO:0000256" key="2">
    <source>
        <dbReference type="ARBA" id="ARBA00022771"/>
    </source>
</evidence>